<dbReference type="GO" id="GO:0046872">
    <property type="term" value="F:metal ion binding"/>
    <property type="evidence" value="ECO:0007669"/>
    <property type="project" value="UniProtKB-KW"/>
</dbReference>
<evidence type="ECO:0000256" key="1">
    <source>
        <dbReference type="ARBA" id="ARBA00022485"/>
    </source>
</evidence>
<dbReference type="Gene3D" id="3.30.70.20">
    <property type="match status" value="1"/>
</dbReference>
<organism evidence="6 7">
    <name type="scientific">Candidatus Nitrobium versatile</name>
    <dbReference type="NCBI Taxonomy" id="2884831"/>
    <lineage>
        <taxon>Bacteria</taxon>
        <taxon>Pseudomonadati</taxon>
        <taxon>Nitrospirota</taxon>
        <taxon>Nitrospiria</taxon>
        <taxon>Nitrospirales</taxon>
        <taxon>Nitrospiraceae</taxon>
        <taxon>Candidatus Nitrobium</taxon>
    </lineage>
</organism>
<dbReference type="Proteomes" id="UP000705867">
    <property type="component" value="Unassembled WGS sequence"/>
</dbReference>
<evidence type="ECO:0000313" key="6">
    <source>
        <dbReference type="EMBL" id="MBZ0155322.1"/>
    </source>
</evidence>
<protein>
    <recommendedName>
        <fullName evidence="5">4Fe-4S ferredoxin-type domain-containing protein</fullName>
    </recommendedName>
</protein>
<gene>
    <name evidence="6" type="ORF">K8I29_03795</name>
</gene>
<dbReference type="PANTHER" id="PTHR43177:SF3">
    <property type="entry name" value="PROTEIN NRFC HOMOLOG"/>
    <property type="match status" value="1"/>
</dbReference>
<keyword evidence="3" id="KW-0408">Iron</keyword>
<accession>A0A953J653</accession>
<dbReference type="SUPFAM" id="SSF54862">
    <property type="entry name" value="4Fe-4S ferredoxins"/>
    <property type="match status" value="1"/>
</dbReference>
<dbReference type="AlphaFoldDB" id="A0A953J653"/>
<dbReference type="PROSITE" id="PS51379">
    <property type="entry name" value="4FE4S_FER_2"/>
    <property type="match status" value="1"/>
</dbReference>
<dbReference type="InterPro" id="IPR017896">
    <property type="entry name" value="4Fe4S_Fe-S-bd"/>
</dbReference>
<feature type="domain" description="4Fe-4S ferredoxin-type" evidence="5">
    <location>
        <begin position="25"/>
        <end position="54"/>
    </location>
</feature>
<dbReference type="PANTHER" id="PTHR43177">
    <property type="entry name" value="PROTEIN NRFC"/>
    <property type="match status" value="1"/>
</dbReference>
<dbReference type="GO" id="GO:0051539">
    <property type="term" value="F:4 iron, 4 sulfur cluster binding"/>
    <property type="evidence" value="ECO:0007669"/>
    <property type="project" value="UniProtKB-KW"/>
</dbReference>
<comment type="caution">
    <text evidence="6">The sequence shown here is derived from an EMBL/GenBank/DDBJ whole genome shotgun (WGS) entry which is preliminary data.</text>
</comment>
<evidence type="ECO:0000313" key="7">
    <source>
        <dbReference type="Proteomes" id="UP000705867"/>
    </source>
</evidence>
<keyword evidence="4" id="KW-0411">Iron-sulfur</keyword>
<keyword evidence="2" id="KW-0479">Metal-binding</keyword>
<keyword evidence="1" id="KW-0004">4Fe-4S</keyword>
<dbReference type="InterPro" id="IPR050954">
    <property type="entry name" value="ET_IronSulfur_Cluster-Binding"/>
</dbReference>
<reference evidence="6" key="2">
    <citation type="submission" date="2021-08" db="EMBL/GenBank/DDBJ databases">
        <authorList>
            <person name="Dalcin Martins P."/>
        </authorList>
    </citation>
    <scope>NUCLEOTIDE SEQUENCE</scope>
    <source>
        <strain evidence="6">MAG_39</strain>
    </source>
</reference>
<evidence type="ECO:0000259" key="5">
    <source>
        <dbReference type="PROSITE" id="PS51379"/>
    </source>
</evidence>
<evidence type="ECO:0000256" key="3">
    <source>
        <dbReference type="ARBA" id="ARBA00023004"/>
    </source>
</evidence>
<evidence type="ECO:0000256" key="4">
    <source>
        <dbReference type="ARBA" id="ARBA00023014"/>
    </source>
</evidence>
<proteinExistence type="predicted"/>
<dbReference type="Pfam" id="PF12797">
    <property type="entry name" value="Fer4_2"/>
    <property type="match status" value="1"/>
</dbReference>
<reference evidence="6" key="1">
    <citation type="journal article" date="2021" name="bioRxiv">
        <title>Unraveling nitrogen, sulfur and carbon metabolic pathways and microbial community transcriptional responses to substrate deprivation and toxicity stresses in a bioreactor mimicking anoxic brackish coastal sediment conditions.</title>
        <authorList>
            <person name="Martins P.D."/>
            <person name="Echeveste M.J."/>
            <person name="Arshad A."/>
            <person name="Kurth J."/>
            <person name="Ouboter H."/>
            <person name="Jetten M.S.M."/>
            <person name="Welte C.U."/>
        </authorList>
    </citation>
    <scope>NUCLEOTIDE SEQUENCE</scope>
    <source>
        <strain evidence="6">MAG_39</strain>
    </source>
</reference>
<evidence type="ECO:0000256" key="2">
    <source>
        <dbReference type="ARBA" id="ARBA00022723"/>
    </source>
</evidence>
<dbReference type="EMBL" id="JAIOIV010000028">
    <property type="protein sequence ID" value="MBZ0155322.1"/>
    <property type="molecule type" value="Genomic_DNA"/>
</dbReference>
<name>A0A953J653_9BACT</name>
<sequence length="87" mass="9902">MPELDAFITDEKLEASFAKKGPKQYTLWVDLEYCVGCHACTMACKAENNTPVGVDYNRVIEIEVGEFKDPKEKPNVRAYFVPMPCMH</sequence>